<organism evidence="7 8">
    <name type="scientific">Tepidibacillus decaturensis</name>
    <dbReference type="NCBI Taxonomy" id="1413211"/>
    <lineage>
        <taxon>Bacteria</taxon>
        <taxon>Bacillati</taxon>
        <taxon>Bacillota</taxon>
        <taxon>Bacilli</taxon>
        <taxon>Bacillales</taxon>
        <taxon>Bacillaceae</taxon>
        <taxon>Tepidibacillus</taxon>
    </lineage>
</organism>
<dbReference type="RefSeq" id="WP_068723192.1">
    <property type="nucleotide sequence ID" value="NZ_LSKU01000001.1"/>
</dbReference>
<dbReference type="AlphaFoldDB" id="A0A135L2I4"/>
<keyword evidence="3 6" id="KW-0812">Transmembrane</keyword>
<comment type="caution">
    <text evidence="7">The sequence shown here is derived from an EMBL/GenBank/DDBJ whole genome shotgun (WGS) entry which is preliminary data.</text>
</comment>
<gene>
    <name evidence="7" type="ORF">U473_03020</name>
</gene>
<dbReference type="PANTHER" id="PTHR30250">
    <property type="entry name" value="PST FAMILY PREDICTED COLANIC ACID TRANSPORTER"/>
    <property type="match status" value="1"/>
</dbReference>
<protein>
    <submittedName>
        <fullName evidence="7">Uncharacterized protein</fullName>
    </submittedName>
</protein>
<feature type="transmembrane region" description="Helical" evidence="6">
    <location>
        <begin position="119"/>
        <end position="144"/>
    </location>
</feature>
<proteinExistence type="predicted"/>
<dbReference type="InterPro" id="IPR024923">
    <property type="entry name" value="PG_synth_SpoVB"/>
</dbReference>
<dbReference type="STRING" id="1413211.U473_03020"/>
<dbReference type="PIRSF" id="PIRSF038958">
    <property type="entry name" value="PG_synth_SpoVB"/>
    <property type="match status" value="1"/>
</dbReference>
<dbReference type="GO" id="GO:0042910">
    <property type="term" value="F:xenobiotic transmembrane transporter activity"/>
    <property type="evidence" value="ECO:0007669"/>
    <property type="project" value="InterPro"/>
</dbReference>
<dbReference type="GO" id="GO:0015297">
    <property type="term" value="F:antiporter activity"/>
    <property type="evidence" value="ECO:0007669"/>
    <property type="project" value="InterPro"/>
</dbReference>
<feature type="transmembrane region" description="Helical" evidence="6">
    <location>
        <begin position="419"/>
        <end position="440"/>
    </location>
</feature>
<name>A0A135L2I4_9BACI</name>
<dbReference type="Pfam" id="PF01554">
    <property type="entry name" value="MatE"/>
    <property type="match status" value="1"/>
</dbReference>
<feature type="transmembrane region" description="Helical" evidence="6">
    <location>
        <begin position="42"/>
        <end position="64"/>
    </location>
</feature>
<feature type="transmembrane region" description="Helical" evidence="6">
    <location>
        <begin position="84"/>
        <end position="107"/>
    </location>
</feature>
<keyword evidence="5 6" id="KW-0472">Membrane</keyword>
<dbReference type="EMBL" id="LSKU01000001">
    <property type="protein sequence ID" value="KXG43109.1"/>
    <property type="molecule type" value="Genomic_DNA"/>
</dbReference>
<dbReference type="InterPro" id="IPR002528">
    <property type="entry name" value="MATE_fam"/>
</dbReference>
<feature type="transmembrane region" description="Helical" evidence="6">
    <location>
        <begin position="12"/>
        <end position="30"/>
    </location>
</feature>
<feature type="transmembrane region" description="Helical" evidence="6">
    <location>
        <begin position="284"/>
        <end position="305"/>
    </location>
</feature>
<dbReference type="CDD" id="cd13124">
    <property type="entry name" value="MATE_SpoVB_like"/>
    <property type="match status" value="1"/>
</dbReference>
<feature type="transmembrane region" description="Helical" evidence="6">
    <location>
        <begin position="351"/>
        <end position="374"/>
    </location>
</feature>
<dbReference type="InterPro" id="IPR002797">
    <property type="entry name" value="Polysacc_synth"/>
</dbReference>
<evidence type="ECO:0000313" key="8">
    <source>
        <dbReference type="Proteomes" id="UP000070352"/>
    </source>
</evidence>
<feature type="transmembrane region" description="Helical" evidence="6">
    <location>
        <begin position="156"/>
        <end position="176"/>
    </location>
</feature>
<sequence>MKKQNFVKGTMILVVGGLITRALGTIYRIFLSRMIGPEAIGLYQMSFPTLIMMITIVTAGLPIAVSKIVAEAEAEKDLAKVKKVLHIALSLVILISLIVSFLFYLLIPLISKYFLTDERVYYTLIIIIPIIPIISVSSVLRGYFQGKQNMIPSAMSTIIETIFRMIFGMIFSLIGLEKGVEYASAGAMIGMVIGEMAGFLTLLIQYQFHKNEYRPVQKQKLRPLLNQNENIYHKINRIALPVTTSQVIGSLAYFIEPSIVSHSLAIAGISTAMATALYGQLAGMALLVLFFPTVITYSLSLSLIPAISEAAARKEMSLVYKRLHQALNIAYMIGLPASVVMFIMADPLANLLFATPQVGHLMKIMAPFAIFLYIQRPLAATLQGLDQAKESMKNSIIGAIAKTIAIFVLASNPRFGIDGVAMAINLGMMLVTVLHFRCIVHLIGYTIKLKPILTIGLSSLAMGYISYLILSYAKFPFPLGIRMILSLVLSLIAYLYLLLLFKVIKKQDIARIPWIGPGIARILP</sequence>
<keyword evidence="2" id="KW-1003">Cell membrane</keyword>
<evidence type="ECO:0000256" key="4">
    <source>
        <dbReference type="ARBA" id="ARBA00022989"/>
    </source>
</evidence>
<evidence type="ECO:0000256" key="5">
    <source>
        <dbReference type="ARBA" id="ARBA00023136"/>
    </source>
</evidence>
<dbReference type="InterPro" id="IPR014249">
    <property type="entry name" value="Spore_V_B"/>
</dbReference>
<keyword evidence="4 6" id="KW-1133">Transmembrane helix</keyword>
<dbReference type="Proteomes" id="UP000070352">
    <property type="component" value="Unassembled WGS sequence"/>
</dbReference>
<evidence type="ECO:0000313" key="7">
    <source>
        <dbReference type="EMBL" id="KXG43109.1"/>
    </source>
</evidence>
<dbReference type="OrthoDB" id="9775950at2"/>
<dbReference type="InterPro" id="IPR050833">
    <property type="entry name" value="Poly_Biosynth_Transport"/>
</dbReference>
<keyword evidence="8" id="KW-1185">Reference proteome</keyword>
<feature type="transmembrane region" description="Helical" evidence="6">
    <location>
        <begin position="182"/>
        <end position="204"/>
    </location>
</feature>
<feature type="transmembrane region" description="Helical" evidence="6">
    <location>
        <begin position="326"/>
        <end position="345"/>
    </location>
</feature>
<accession>A0A135L2I4</accession>
<dbReference type="GO" id="GO:0005886">
    <property type="term" value="C:plasma membrane"/>
    <property type="evidence" value="ECO:0007669"/>
    <property type="project" value="UniProtKB-SubCell"/>
</dbReference>
<feature type="transmembrane region" description="Helical" evidence="6">
    <location>
        <begin position="452"/>
        <end position="473"/>
    </location>
</feature>
<dbReference type="Pfam" id="PF01943">
    <property type="entry name" value="Polysacc_synt"/>
    <property type="match status" value="1"/>
</dbReference>
<evidence type="ECO:0000256" key="2">
    <source>
        <dbReference type="ARBA" id="ARBA00022475"/>
    </source>
</evidence>
<evidence type="ECO:0000256" key="3">
    <source>
        <dbReference type="ARBA" id="ARBA00022692"/>
    </source>
</evidence>
<evidence type="ECO:0000256" key="6">
    <source>
        <dbReference type="SAM" id="Phobius"/>
    </source>
</evidence>
<feature type="transmembrane region" description="Helical" evidence="6">
    <location>
        <begin position="479"/>
        <end position="501"/>
    </location>
</feature>
<dbReference type="NCBIfam" id="TIGR02900">
    <property type="entry name" value="spore_V_B"/>
    <property type="match status" value="1"/>
</dbReference>
<evidence type="ECO:0000256" key="1">
    <source>
        <dbReference type="ARBA" id="ARBA00004651"/>
    </source>
</evidence>
<comment type="subcellular location">
    <subcellularLocation>
        <location evidence="1">Cell membrane</location>
        <topology evidence="1">Multi-pass membrane protein</topology>
    </subcellularLocation>
</comment>
<feature type="transmembrane region" description="Helical" evidence="6">
    <location>
        <begin position="395"/>
        <end position="413"/>
    </location>
</feature>
<dbReference type="PANTHER" id="PTHR30250:SF24">
    <property type="entry name" value="STAGE V SPORULATION PROTEIN B"/>
    <property type="match status" value="1"/>
</dbReference>
<reference evidence="7 8" key="1">
    <citation type="submission" date="2016-02" db="EMBL/GenBank/DDBJ databases">
        <title>Draft Genome for Tepidibacillus decaturensis nov. sp. Strain Z9, an Anaerobic, Moderately Thermophilic and Heterotrophic Bacterium from Deep Subsurface of the Illinois Basin, USA.</title>
        <authorList>
            <person name="Dong Y."/>
            <person name="Chang J.Y."/>
            <person name="Sanford R."/>
            <person name="Fouke B.W."/>
        </authorList>
    </citation>
    <scope>NUCLEOTIDE SEQUENCE [LARGE SCALE GENOMIC DNA]</scope>
    <source>
        <strain evidence="7 8">Z9</strain>
    </source>
</reference>